<sequence length="157" mass="16575">MLGHAKALLLSLGLTTAVSALGNAVVYNNCNFPVTVWSVGSNVSPGKTLQHGGSYSEVFTRDPKTGGRAIKITRGEFGLFNNEPQTVFAYTLNDQTIWYDLSDVFGDAFKGSKMVVKSVNKACPAIVWSNGLPMGPGVSEVKNCGVGADVKLSLCAN</sequence>
<dbReference type="InterPro" id="IPR037176">
    <property type="entry name" value="Osmotin/thaumatin-like_sf"/>
</dbReference>
<evidence type="ECO:0000313" key="3">
    <source>
        <dbReference type="Proteomes" id="UP000706124"/>
    </source>
</evidence>
<dbReference type="Pfam" id="PF04681">
    <property type="entry name" value="Bys1"/>
    <property type="match status" value="1"/>
</dbReference>
<feature type="signal peptide" evidence="1">
    <location>
        <begin position="1"/>
        <end position="20"/>
    </location>
</feature>
<comment type="caution">
    <text evidence="2">The sequence shown here is derived from an EMBL/GenBank/DDBJ whole genome shotgun (WGS) entry which is preliminary data.</text>
</comment>
<keyword evidence="3" id="KW-1185">Reference proteome</keyword>
<protein>
    <recommendedName>
        <fullName evidence="4">Blastomyces yeast-phase-specific protein</fullName>
    </recommendedName>
</protein>
<dbReference type="PANTHER" id="PTHR36195">
    <property type="entry name" value="DOMAIN PROTEIN, PUTATIVE (AFU_ORTHOLOGUE AFUA_5G01990)-RELATED-RELATED"/>
    <property type="match status" value="1"/>
</dbReference>
<dbReference type="PANTHER" id="PTHR36195:SF4">
    <property type="entry name" value="DOMAIN PROTEIN, PUTATIVE (AFU_ORTHOLOGUE AFUA_5G01990)-RELATED"/>
    <property type="match status" value="1"/>
</dbReference>
<dbReference type="SUPFAM" id="SSF49870">
    <property type="entry name" value="Osmotin, thaumatin-like protein"/>
    <property type="match status" value="1"/>
</dbReference>
<organism evidence="2 3">
    <name type="scientific">Claviceps pazoutovae</name>
    <dbReference type="NCBI Taxonomy" id="1649127"/>
    <lineage>
        <taxon>Eukaryota</taxon>
        <taxon>Fungi</taxon>
        <taxon>Dikarya</taxon>
        <taxon>Ascomycota</taxon>
        <taxon>Pezizomycotina</taxon>
        <taxon>Sordariomycetes</taxon>
        <taxon>Hypocreomycetidae</taxon>
        <taxon>Hypocreales</taxon>
        <taxon>Clavicipitaceae</taxon>
        <taxon>Claviceps</taxon>
    </lineage>
</organism>
<name>A0A9P7M9E1_9HYPO</name>
<proteinExistence type="predicted"/>
<evidence type="ECO:0008006" key="4">
    <source>
        <dbReference type="Google" id="ProtNLM"/>
    </source>
</evidence>
<dbReference type="InterPro" id="IPR006771">
    <property type="entry name" value="CetA-like"/>
</dbReference>
<evidence type="ECO:0000313" key="2">
    <source>
        <dbReference type="EMBL" id="KAG5934446.1"/>
    </source>
</evidence>
<reference evidence="2 3" key="1">
    <citation type="journal article" date="2020" name="bioRxiv">
        <title>Whole genome comparisons of ergot fungi reveals the divergence and evolution of species within the genus Claviceps are the result of varying mechanisms driving genome evolution and host range expansion.</title>
        <authorList>
            <person name="Wyka S.A."/>
            <person name="Mondo S.J."/>
            <person name="Liu M."/>
            <person name="Dettman J."/>
            <person name="Nalam V."/>
            <person name="Broders K.D."/>
        </authorList>
    </citation>
    <scope>NUCLEOTIDE SEQUENCE [LARGE SCALE GENOMIC DNA]</scope>
    <source>
        <strain evidence="2 3">CCC 1485</strain>
    </source>
</reference>
<accession>A0A9P7M9E1</accession>
<gene>
    <name evidence="2" type="ORF">E4U60_003848</name>
</gene>
<dbReference type="AlphaFoldDB" id="A0A9P7M9E1"/>
<evidence type="ECO:0000256" key="1">
    <source>
        <dbReference type="SAM" id="SignalP"/>
    </source>
</evidence>
<dbReference type="EMBL" id="SRPO01000307">
    <property type="protein sequence ID" value="KAG5934446.1"/>
    <property type="molecule type" value="Genomic_DNA"/>
</dbReference>
<keyword evidence="1" id="KW-0732">Signal</keyword>
<dbReference type="Proteomes" id="UP000706124">
    <property type="component" value="Unassembled WGS sequence"/>
</dbReference>
<dbReference type="OrthoDB" id="3682664at2759"/>
<feature type="chain" id="PRO_5040497816" description="Blastomyces yeast-phase-specific protein" evidence="1">
    <location>
        <begin position="21"/>
        <end position="157"/>
    </location>
</feature>